<dbReference type="Gene3D" id="3.40.50.150">
    <property type="entry name" value="Vaccinia Virus protein VP39"/>
    <property type="match status" value="1"/>
</dbReference>
<dbReference type="Pfam" id="PF01135">
    <property type="entry name" value="PCMT"/>
    <property type="match status" value="1"/>
</dbReference>
<dbReference type="SUPFAM" id="SSF53335">
    <property type="entry name" value="S-adenosyl-L-methionine-dependent methyltransferases"/>
    <property type="match status" value="1"/>
</dbReference>
<evidence type="ECO:0000313" key="5">
    <source>
        <dbReference type="Proteomes" id="UP000603200"/>
    </source>
</evidence>
<dbReference type="InterPro" id="IPR000682">
    <property type="entry name" value="PCMT"/>
</dbReference>
<dbReference type="EMBL" id="BOMN01000088">
    <property type="protein sequence ID" value="GIE23251.1"/>
    <property type="molecule type" value="Genomic_DNA"/>
</dbReference>
<evidence type="ECO:0000256" key="3">
    <source>
        <dbReference type="ARBA" id="ARBA00030757"/>
    </source>
</evidence>
<proteinExistence type="inferred from homology"/>
<evidence type="ECO:0000313" key="4">
    <source>
        <dbReference type="EMBL" id="GIE23251.1"/>
    </source>
</evidence>
<accession>A0ABQ3ZXB0</accession>
<dbReference type="InterPro" id="IPR029063">
    <property type="entry name" value="SAM-dependent_MTases_sf"/>
</dbReference>
<evidence type="ECO:0000256" key="1">
    <source>
        <dbReference type="ARBA" id="ARBA00005369"/>
    </source>
</evidence>
<comment type="caution">
    <text evidence="4">The sequence shown here is derived from an EMBL/GenBank/DDBJ whole genome shotgun (WGS) entry which is preliminary data.</text>
</comment>
<evidence type="ECO:0000256" key="2">
    <source>
        <dbReference type="ARBA" id="ARBA00013346"/>
    </source>
</evidence>
<sequence>MTSVDVSEHLAGWANRMHHQRNVTTIACHVADGMGGFPWNAPYDRIVGWCTPPELPRAWIE</sequence>
<name>A0ABQ3ZXB0_9ACTN</name>
<reference evidence="4 5" key="1">
    <citation type="submission" date="2021-01" db="EMBL/GenBank/DDBJ databases">
        <title>Whole genome shotgun sequence of Actinoplanes humidus NBRC 14915.</title>
        <authorList>
            <person name="Komaki H."/>
            <person name="Tamura T."/>
        </authorList>
    </citation>
    <scope>NUCLEOTIDE SEQUENCE [LARGE SCALE GENOMIC DNA]</scope>
    <source>
        <strain evidence="4 5">NBRC 14915</strain>
    </source>
</reference>
<comment type="similarity">
    <text evidence="1">Belongs to the methyltransferase superfamily. L-isoaspartyl/D-aspartyl protein methyltransferase family.</text>
</comment>
<dbReference type="PROSITE" id="PS01279">
    <property type="entry name" value="PCMT"/>
    <property type="match status" value="1"/>
</dbReference>
<organism evidence="4 5">
    <name type="scientific">Winogradskya humida</name>
    <dbReference type="NCBI Taxonomy" id="113566"/>
    <lineage>
        <taxon>Bacteria</taxon>
        <taxon>Bacillati</taxon>
        <taxon>Actinomycetota</taxon>
        <taxon>Actinomycetes</taxon>
        <taxon>Micromonosporales</taxon>
        <taxon>Micromonosporaceae</taxon>
        <taxon>Winogradskya</taxon>
    </lineage>
</organism>
<protein>
    <recommendedName>
        <fullName evidence="2">Protein-L-isoaspartate O-methyltransferase</fullName>
    </recommendedName>
    <alternativeName>
        <fullName evidence="3">Protein L-isoaspartyl methyltransferase</fullName>
    </alternativeName>
</protein>
<keyword evidence="5" id="KW-1185">Reference proteome</keyword>
<gene>
    <name evidence="4" type="ORF">Ahu01nite_063530</name>
</gene>
<dbReference type="Proteomes" id="UP000603200">
    <property type="component" value="Unassembled WGS sequence"/>
</dbReference>